<dbReference type="GO" id="GO:0003824">
    <property type="term" value="F:catalytic activity"/>
    <property type="evidence" value="ECO:0007669"/>
    <property type="project" value="UniProtKB-ARBA"/>
</dbReference>
<dbReference type="SUPFAM" id="SSF53474">
    <property type="entry name" value="alpha/beta-Hydrolases"/>
    <property type="match status" value="1"/>
</dbReference>
<dbReference type="RefSeq" id="WP_179751381.1">
    <property type="nucleotide sequence ID" value="NZ_JACCBU010000001.1"/>
</dbReference>
<sequence length="157" mass="17413">MGSVRDDGHRRLEVDGAAVAYRSAGAGPAIVMIKNNRRPLDFGPVELLTDRFRVLQIQPVGFGASDRPEEYAFGSIDRQVLAVLDHEGVAEFVAWGFSQMAFMAAMATRGNERARGLILGGTSLIGHPNDATMRRLEREPRLPKASLEFWRASRRFD</sequence>
<dbReference type="InterPro" id="IPR000073">
    <property type="entry name" value="AB_hydrolase_1"/>
</dbReference>
<proteinExistence type="predicted"/>
<evidence type="ECO:0000313" key="3">
    <source>
        <dbReference type="Proteomes" id="UP000569914"/>
    </source>
</evidence>
<dbReference type="Pfam" id="PF00561">
    <property type="entry name" value="Abhydrolase_1"/>
    <property type="match status" value="1"/>
</dbReference>
<dbReference type="AlphaFoldDB" id="A0A7Y9I773"/>
<keyword evidence="3" id="KW-1185">Reference proteome</keyword>
<dbReference type="Gene3D" id="3.40.50.1820">
    <property type="entry name" value="alpha/beta hydrolase"/>
    <property type="match status" value="1"/>
</dbReference>
<dbReference type="InterPro" id="IPR029058">
    <property type="entry name" value="AB_hydrolase_fold"/>
</dbReference>
<comment type="caution">
    <text evidence="2">The sequence shown here is derived from an EMBL/GenBank/DDBJ whole genome shotgun (WGS) entry which is preliminary data.</text>
</comment>
<dbReference type="EMBL" id="JACCBU010000001">
    <property type="protein sequence ID" value="NYE71320.1"/>
    <property type="molecule type" value="Genomic_DNA"/>
</dbReference>
<reference evidence="2 3" key="1">
    <citation type="submission" date="2020-07" db="EMBL/GenBank/DDBJ databases">
        <title>Sequencing the genomes of 1000 actinobacteria strains.</title>
        <authorList>
            <person name="Klenk H.-P."/>
        </authorList>
    </citation>
    <scope>NUCLEOTIDE SEQUENCE [LARGE SCALE GENOMIC DNA]</scope>
    <source>
        <strain evidence="2 3">DSM 22083</strain>
    </source>
</reference>
<name>A0A7Y9I773_9ACTN</name>
<protein>
    <submittedName>
        <fullName evidence="2">Pimeloyl-ACP methyl ester carboxylesterase</fullName>
    </submittedName>
</protein>
<accession>A0A7Y9I773</accession>
<evidence type="ECO:0000313" key="2">
    <source>
        <dbReference type="EMBL" id="NYE71320.1"/>
    </source>
</evidence>
<organism evidence="2 3">
    <name type="scientific">Microlunatus parietis</name>
    <dbReference type="NCBI Taxonomy" id="682979"/>
    <lineage>
        <taxon>Bacteria</taxon>
        <taxon>Bacillati</taxon>
        <taxon>Actinomycetota</taxon>
        <taxon>Actinomycetes</taxon>
        <taxon>Propionibacteriales</taxon>
        <taxon>Propionibacteriaceae</taxon>
        <taxon>Microlunatus</taxon>
    </lineage>
</organism>
<dbReference type="Proteomes" id="UP000569914">
    <property type="component" value="Unassembled WGS sequence"/>
</dbReference>
<evidence type="ECO:0000259" key="1">
    <source>
        <dbReference type="Pfam" id="PF00561"/>
    </source>
</evidence>
<feature type="domain" description="AB hydrolase-1" evidence="1">
    <location>
        <begin position="47"/>
        <end position="127"/>
    </location>
</feature>
<gene>
    <name evidence="2" type="ORF">BKA15_002649</name>
</gene>